<name>A0ABP0RQI0_9DINO</name>
<comment type="caution">
    <text evidence="2">The sequence shown here is derived from an EMBL/GenBank/DDBJ whole genome shotgun (WGS) entry which is preliminary data.</text>
</comment>
<gene>
    <name evidence="2" type="ORF">SCF082_LOCUS48071</name>
</gene>
<dbReference type="EMBL" id="CAXAMM010042084">
    <property type="protein sequence ID" value="CAK9102884.1"/>
    <property type="molecule type" value="Genomic_DNA"/>
</dbReference>
<accession>A0ABP0RQI0</accession>
<feature type="region of interest" description="Disordered" evidence="1">
    <location>
        <begin position="1"/>
        <end position="22"/>
    </location>
</feature>
<dbReference type="Pfam" id="PF05804">
    <property type="entry name" value="KAP"/>
    <property type="match status" value="1"/>
</dbReference>
<proteinExistence type="predicted"/>
<evidence type="ECO:0000256" key="1">
    <source>
        <dbReference type="SAM" id="MobiDB-lite"/>
    </source>
</evidence>
<sequence>MSEVHPTIKGGRSGGVALRLGRTRGPAGLGGRNLRRRLHLHLHRQSSGDRKRYFLKQTCVRLRTTRINFMRTLDRMELKVHGVKCILRVCTEPTSLELLADHENLLQVLSRELRENSKKSFDLSVAAVCVFLTFSHFTQFHPVLMQNQCGDVTMRVLEYESQRAQVRKEDMLRRQMRLQELGDTCTPEEGIRSSLPRMRKSTGYS</sequence>
<protein>
    <submittedName>
        <fullName evidence="2">Uncharacterized protein</fullName>
    </submittedName>
</protein>
<evidence type="ECO:0000313" key="3">
    <source>
        <dbReference type="Proteomes" id="UP001642464"/>
    </source>
</evidence>
<keyword evidence="3" id="KW-1185">Reference proteome</keyword>
<reference evidence="2 3" key="1">
    <citation type="submission" date="2024-02" db="EMBL/GenBank/DDBJ databases">
        <authorList>
            <person name="Chen Y."/>
            <person name="Shah S."/>
            <person name="Dougan E. K."/>
            <person name="Thang M."/>
            <person name="Chan C."/>
        </authorList>
    </citation>
    <scope>NUCLEOTIDE SEQUENCE [LARGE SCALE GENOMIC DNA]</scope>
</reference>
<dbReference type="PANTHER" id="PTHR15605:SF2">
    <property type="entry name" value="KINESIN-ASSOCIATED PROTEIN 3"/>
    <property type="match status" value="1"/>
</dbReference>
<dbReference type="Proteomes" id="UP001642464">
    <property type="component" value="Unassembled WGS sequence"/>
</dbReference>
<dbReference type="PANTHER" id="PTHR15605">
    <property type="entry name" value="KINESIN-ASSOCIATED PROTEINS"/>
    <property type="match status" value="1"/>
</dbReference>
<dbReference type="InterPro" id="IPR008658">
    <property type="entry name" value="KAP3"/>
</dbReference>
<evidence type="ECO:0000313" key="2">
    <source>
        <dbReference type="EMBL" id="CAK9102884.1"/>
    </source>
</evidence>
<feature type="region of interest" description="Disordered" evidence="1">
    <location>
        <begin position="186"/>
        <end position="205"/>
    </location>
</feature>
<organism evidence="2 3">
    <name type="scientific">Durusdinium trenchii</name>
    <dbReference type="NCBI Taxonomy" id="1381693"/>
    <lineage>
        <taxon>Eukaryota</taxon>
        <taxon>Sar</taxon>
        <taxon>Alveolata</taxon>
        <taxon>Dinophyceae</taxon>
        <taxon>Suessiales</taxon>
        <taxon>Symbiodiniaceae</taxon>
        <taxon>Durusdinium</taxon>
    </lineage>
</organism>